<evidence type="ECO:0000256" key="3">
    <source>
        <dbReference type="ARBA" id="ARBA00022741"/>
    </source>
</evidence>
<evidence type="ECO:0000256" key="4">
    <source>
        <dbReference type="ARBA" id="ARBA00022777"/>
    </source>
</evidence>
<dbReference type="GO" id="GO:0005783">
    <property type="term" value="C:endoplasmic reticulum"/>
    <property type="evidence" value="ECO:0007669"/>
    <property type="project" value="TreeGrafter"/>
</dbReference>
<keyword evidence="6" id="KW-0472">Membrane</keyword>
<evidence type="ECO:0000256" key="7">
    <source>
        <dbReference type="SAM" id="SignalP"/>
    </source>
</evidence>
<feature type="chain" id="PRO_5032297513" description="Ethylene receptor 1-like N-terminal domain-containing protein" evidence="7">
    <location>
        <begin position="21"/>
        <end position="125"/>
    </location>
</feature>
<dbReference type="GO" id="GO:0005524">
    <property type="term" value="F:ATP binding"/>
    <property type="evidence" value="ECO:0007669"/>
    <property type="project" value="UniProtKB-KW"/>
</dbReference>
<dbReference type="GO" id="GO:0038199">
    <property type="term" value="F:ethylene receptor activity"/>
    <property type="evidence" value="ECO:0007669"/>
    <property type="project" value="TreeGrafter"/>
</dbReference>
<keyword evidence="2" id="KW-0479">Metal-binding</keyword>
<evidence type="ECO:0000313" key="10">
    <source>
        <dbReference type="Proteomes" id="UP000631114"/>
    </source>
</evidence>
<sequence length="125" mass="14285">MSKGIATVLLILCLLVLVTAEDDEFPLGNCDEEGFWSIESIMQCQLVSDFLIAVAYFSIPLELVYFINIPFKWVMAQFIAFIVLCGMTHLLNEWTYAPHTFQLMLALTIFKSSLLWSRVQLQLLS</sequence>
<evidence type="ECO:0000313" key="9">
    <source>
        <dbReference type="EMBL" id="KAF9586932.1"/>
    </source>
</evidence>
<dbReference type="Pfam" id="PF25487">
    <property type="entry name" value="ETR1_N"/>
    <property type="match status" value="1"/>
</dbReference>
<comment type="caution">
    <text evidence="9">The sequence shown here is derived from an EMBL/GenBank/DDBJ whole genome shotgun (WGS) entry which is preliminary data.</text>
</comment>
<dbReference type="EMBL" id="JADFTS010000061">
    <property type="protein sequence ID" value="KAF9586932.1"/>
    <property type="molecule type" value="Genomic_DNA"/>
</dbReference>
<dbReference type="Proteomes" id="UP000631114">
    <property type="component" value="Unassembled WGS sequence"/>
</dbReference>
<dbReference type="AlphaFoldDB" id="A0A835GW34"/>
<keyword evidence="7" id="KW-0732">Signal</keyword>
<protein>
    <recommendedName>
        <fullName evidence="8">Ethylene receptor 1-like N-terminal domain-containing protein</fullName>
    </recommendedName>
</protein>
<evidence type="ECO:0000256" key="1">
    <source>
        <dbReference type="ARBA" id="ARBA00022679"/>
    </source>
</evidence>
<keyword evidence="3" id="KW-0547">Nucleotide-binding</keyword>
<evidence type="ECO:0000256" key="6">
    <source>
        <dbReference type="SAM" id="Phobius"/>
    </source>
</evidence>
<keyword evidence="10" id="KW-1185">Reference proteome</keyword>
<dbReference type="GO" id="GO:0051740">
    <property type="term" value="F:ethylene binding"/>
    <property type="evidence" value="ECO:0007669"/>
    <property type="project" value="TreeGrafter"/>
</dbReference>
<name>A0A835GW34_9MAGN</name>
<keyword evidence="6" id="KW-1133">Transmembrane helix</keyword>
<reference evidence="9 10" key="1">
    <citation type="submission" date="2020-10" db="EMBL/GenBank/DDBJ databases">
        <title>The Coptis chinensis genome and diversification of protoberbering-type alkaloids.</title>
        <authorList>
            <person name="Wang B."/>
            <person name="Shu S."/>
            <person name="Song C."/>
            <person name="Liu Y."/>
        </authorList>
    </citation>
    <scope>NUCLEOTIDE SEQUENCE [LARGE SCALE GENOMIC DNA]</scope>
    <source>
        <strain evidence="9">HL-2020</strain>
        <tissue evidence="9">Leaf</tissue>
    </source>
</reference>
<keyword evidence="4" id="KW-0418">Kinase</keyword>
<dbReference type="InterPro" id="IPR058544">
    <property type="entry name" value="ETR1_N"/>
</dbReference>
<feature type="signal peptide" evidence="7">
    <location>
        <begin position="1"/>
        <end position="20"/>
    </location>
</feature>
<dbReference type="PANTHER" id="PTHR24423:SF633">
    <property type="entry name" value="ETHYLENE RECEPTOR 2"/>
    <property type="match status" value="1"/>
</dbReference>
<gene>
    <name evidence="9" type="ORF">IFM89_039804</name>
</gene>
<keyword evidence="1" id="KW-0808">Transferase</keyword>
<evidence type="ECO:0000256" key="2">
    <source>
        <dbReference type="ARBA" id="ARBA00022723"/>
    </source>
</evidence>
<keyword evidence="6" id="KW-0812">Transmembrane</keyword>
<dbReference type="GO" id="GO:0016301">
    <property type="term" value="F:kinase activity"/>
    <property type="evidence" value="ECO:0007669"/>
    <property type="project" value="UniProtKB-KW"/>
</dbReference>
<dbReference type="PANTHER" id="PTHR24423">
    <property type="entry name" value="TWO-COMPONENT SENSOR HISTIDINE KINASE"/>
    <property type="match status" value="1"/>
</dbReference>
<dbReference type="GO" id="GO:0046872">
    <property type="term" value="F:metal ion binding"/>
    <property type="evidence" value="ECO:0007669"/>
    <property type="project" value="UniProtKB-KW"/>
</dbReference>
<evidence type="ECO:0000256" key="5">
    <source>
        <dbReference type="ARBA" id="ARBA00022840"/>
    </source>
</evidence>
<organism evidence="9 10">
    <name type="scientific">Coptis chinensis</name>
    <dbReference type="NCBI Taxonomy" id="261450"/>
    <lineage>
        <taxon>Eukaryota</taxon>
        <taxon>Viridiplantae</taxon>
        <taxon>Streptophyta</taxon>
        <taxon>Embryophyta</taxon>
        <taxon>Tracheophyta</taxon>
        <taxon>Spermatophyta</taxon>
        <taxon>Magnoliopsida</taxon>
        <taxon>Ranunculales</taxon>
        <taxon>Ranunculaceae</taxon>
        <taxon>Coptidoideae</taxon>
        <taxon>Coptis</taxon>
    </lineage>
</organism>
<feature type="domain" description="Ethylene receptor 1-like N-terminal" evidence="8">
    <location>
        <begin position="41"/>
        <end position="111"/>
    </location>
</feature>
<accession>A0A835GW34</accession>
<keyword evidence="5" id="KW-0067">ATP-binding</keyword>
<evidence type="ECO:0000259" key="8">
    <source>
        <dbReference type="Pfam" id="PF25487"/>
    </source>
</evidence>
<dbReference type="OrthoDB" id="1704464at2759"/>
<feature type="transmembrane region" description="Helical" evidence="6">
    <location>
        <begin position="71"/>
        <end position="90"/>
    </location>
</feature>
<proteinExistence type="predicted"/>